<dbReference type="EMBL" id="PPUZ01000032">
    <property type="protein sequence ID" value="RZM80276.1"/>
    <property type="molecule type" value="Genomic_DNA"/>
</dbReference>
<dbReference type="InterPro" id="IPR050793">
    <property type="entry name" value="CMP-NeuNAc_synthase"/>
</dbReference>
<dbReference type="Gene3D" id="3.90.550.10">
    <property type="entry name" value="Spore Coat Polysaccharide Biosynthesis Protein SpsA, Chain A"/>
    <property type="match status" value="1"/>
</dbReference>
<protein>
    <submittedName>
        <fullName evidence="1">Acylneuraminate cytidylyltransferase</fullName>
    </submittedName>
</protein>
<gene>
    <name evidence="1" type="ORF">C3B51_11990</name>
</gene>
<dbReference type="PANTHER" id="PTHR21485">
    <property type="entry name" value="HAD SUPERFAMILY MEMBERS CMAS AND KDSC"/>
    <property type="match status" value="1"/>
</dbReference>
<keyword evidence="1" id="KW-0548">Nucleotidyltransferase</keyword>
<comment type="caution">
    <text evidence="1">The sequence shown here is derived from an EMBL/GenBank/DDBJ whole genome shotgun (WGS) entry which is preliminary data.</text>
</comment>
<dbReference type="GO" id="GO:0008781">
    <property type="term" value="F:N-acylneuraminate cytidylyltransferase activity"/>
    <property type="evidence" value="ECO:0007669"/>
    <property type="project" value="TreeGrafter"/>
</dbReference>
<dbReference type="InterPro" id="IPR029044">
    <property type="entry name" value="Nucleotide-diphossugar_trans"/>
</dbReference>
<accession>A0A4Q7EFV8</accession>
<reference evidence="1 2" key="1">
    <citation type="submission" date="2018-01" db="EMBL/GenBank/DDBJ databases">
        <title>Co-occurrence of chitin degradation, pigmentation and bioactivity in marine Pseudoalteromonas.</title>
        <authorList>
            <person name="Paulsen S."/>
            <person name="Gram L."/>
            <person name="Machado H."/>
        </authorList>
    </citation>
    <scope>NUCLEOTIDE SEQUENCE [LARGE SCALE GENOMIC DNA]</scope>
    <source>
        <strain evidence="1 2">S1946</strain>
    </source>
</reference>
<dbReference type="RefSeq" id="WP_130245187.1">
    <property type="nucleotide sequence ID" value="NZ_PPUZ01000032.1"/>
</dbReference>
<dbReference type="Proteomes" id="UP000292345">
    <property type="component" value="Unassembled WGS sequence"/>
</dbReference>
<proteinExistence type="predicted"/>
<evidence type="ECO:0000313" key="1">
    <source>
        <dbReference type="EMBL" id="RZM80276.1"/>
    </source>
</evidence>
<dbReference type="SUPFAM" id="SSF53448">
    <property type="entry name" value="Nucleotide-diphospho-sugar transferases"/>
    <property type="match status" value="1"/>
</dbReference>
<dbReference type="InterPro" id="IPR003329">
    <property type="entry name" value="Cytidylyl_trans"/>
</dbReference>
<dbReference type="Pfam" id="PF02348">
    <property type="entry name" value="CTP_transf_3"/>
    <property type="match status" value="1"/>
</dbReference>
<keyword evidence="1" id="KW-0808">Transferase</keyword>
<sequence>MAKIFAVTFARAGSKGIIKKNIKPLNGKPLLAYSIELAHQLSQVEGVYVSTDGDDIAQVATTYGAQVITRPEALASDQANEWLAWQHAVEYLQAHCNMQDDDLFLSLPCTAPLRAREDIERLVSQFNESTCDLALCVTESARNPYFNMVRLDDDGLTSLVCDAGQFHRRQDVPSVYDVTTVGYLTTARFVLTATGVLSGSTLGVVIPRSHSIDIDDQLDFEFAELLIKKREQA</sequence>
<evidence type="ECO:0000313" key="2">
    <source>
        <dbReference type="Proteomes" id="UP000292345"/>
    </source>
</evidence>
<dbReference type="AlphaFoldDB" id="A0A4Q7EFV8"/>
<organism evidence="1 2">
    <name type="scientific">Pseudoalteromonas rubra</name>
    <dbReference type="NCBI Taxonomy" id="43658"/>
    <lineage>
        <taxon>Bacteria</taxon>
        <taxon>Pseudomonadati</taxon>
        <taxon>Pseudomonadota</taxon>
        <taxon>Gammaproteobacteria</taxon>
        <taxon>Alteromonadales</taxon>
        <taxon>Pseudoalteromonadaceae</taxon>
        <taxon>Pseudoalteromonas</taxon>
    </lineage>
</organism>
<dbReference type="PANTHER" id="PTHR21485:SF6">
    <property type="entry name" value="N-ACYLNEURAMINATE CYTIDYLYLTRANSFERASE-RELATED"/>
    <property type="match status" value="1"/>
</dbReference>
<name>A0A4Q7EFV8_9GAMM</name>
<dbReference type="CDD" id="cd02513">
    <property type="entry name" value="CMP-NeuAc_Synthase"/>
    <property type="match status" value="1"/>
</dbReference>